<dbReference type="EMBL" id="CP046566">
    <property type="protein sequence ID" value="QGW28213.1"/>
    <property type="molecule type" value="Genomic_DNA"/>
</dbReference>
<name>A0A6I6G9I7_9BACT</name>
<keyword evidence="3" id="KW-1185">Reference proteome</keyword>
<feature type="signal peptide" evidence="1">
    <location>
        <begin position="1"/>
        <end position="21"/>
    </location>
</feature>
<sequence>MKLKVLLSFFVVLFLHSSLQAQDSLHVHKADSTISYQDSLDAIKLRIINMNPYFTLHVDSVLQYGFEINKPAKNYYWYLKNAPVGVKLDKNNGQLFFKAEKSYFKSGKLKYDVQYRVEMGVQSLINAAEKVDTFCTIVFYSTEIVASKLKPTISNNLTLEEGDSVKFRIQCDEGTFPTEHITMYTNIPIANYTSVRKCDDEFEWMVPYDFIRDNDTARQKMLTLRFVGADKFYNRDTAEVKIFIRPGIDYPTQNMLHKRVSNEVASYVAQLKLTFYVLSRNIKKTKSTRTGFDITSSCTALAGTALSTAGESNGAKNFGKILPSVGLTLVPVKEAVSPNKVQEQNTATQVRSVAKRLEYLVSENAIVGNRDVNVQAKIKKMQEELKSARLQLVDLPLVEFDDNLTQEDVEKFFTDPKVNKKYKLKVN</sequence>
<organism evidence="2 3">
    <name type="scientific">Phnomibacter ginsenosidimutans</name>
    <dbReference type="NCBI Taxonomy" id="2676868"/>
    <lineage>
        <taxon>Bacteria</taxon>
        <taxon>Pseudomonadati</taxon>
        <taxon>Bacteroidota</taxon>
        <taxon>Chitinophagia</taxon>
        <taxon>Chitinophagales</taxon>
        <taxon>Chitinophagaceae</taxon>
        <taxon>Phnomibacter</taxon>
    </lineage>
</organism>
<dbReference type="RefSeq" id="WP_157478570.1">
    <property type="nucleotide sequence ID" value="NZ_CP046566.1"/>
</dbReference>
<feature type="chain" id="PRO_5026041656" evidence="1">
    <location>
        <begin position="22"/>
        <end position="427"/>
    </location>
</feature>
<evidence type="ECO:0000256" key="1">
    <source>
        <dbReference type="SAM" id="SignalP"/>
    </source>
</evidence>
<dbReference type="AlphaFoldDB" id="A0A6I6G9I7"/>
<proteinExistence type="predicted"/>
<dbReference type="Proteomes" id="UP000426027">
    <property type="component" value="Chromosome"/>
</dbReference>
<gene>
    <name evidence="2" type="ORF">GLV81_09000</name>
</gene>
<evidence type="ECO:0000313" key="3">
    <source>
        <dbReference type="Proteomes" id="UP000426027"/>
    </source>
</evidence>
<evidence type="ECO:0000313" key="2">
    <source>
        <dbReference type="EMBL" id="QGW28213.1"/>
    </source>
</evidence>
<keyword evidence="1" id="KW-0732">Signal</keyword>
<accession>A0A6I6G9I7</accession>
<protein>
    <submittedName>
        <fullName evidence="2">Uncharacterized protein</fullName>
    </submittedName>
</protein>
<reference evidence="2 3" key="1">
    <citation type="submission" date="2019-11" db="EMBL/GenBank/DDBJ databases">
        <authorList>
            <person name="Im W.T."/>
        </authorList>
    </citation>
    <scope>NUCLEOTIDE SEQUENCE [LARGE SCALE GENOMIC DNA]</scope>
    <source>
        <strain evidence="2 3">SB-02</strain>
    </source>
</reference>
<dbReference type="KEGG" id="fls:GLV81_09000"/>